<accession>A0A7D3VSU7</accession>
<keyword evidence="4" id="KW-1185">Reference proteome</keyword>
<dbReference type="EMBL" id="CP053892">
    <property type="protein sequence ID" value="QKG22275.1"/>
    <property type="molecule type" value="Genomic_DNA"/>
</dbReference>
<dbReference type="SUPFAM" id="SSF52266">
    <property type="entry name" value="SGNH hydrolase"/>
    <property type="match status" value="1"/>
</dbReference>
<dbReference type="AlphaFoldDB" id="A0A7D3VSU7"/>
<dbReference type="Gene3D" id="3.40.50.1110">
    <property type="entry name" value="SGNH hydrolase"/>
    <property type="match status" value="1"/>
</dbReference>
<feature type="domain" description="SGNH hydrolase-type esterase" evidence="2">
    <location>
        <begin position="74"/>
        <end position="249"/>
    </location>
</feature>
<organism evidence="3 4">
    <name type="scientific">Actinomadura verrucosospora</name>
    <dbReference type="NCBI Taxonomy" id="46165"/>
    <lineage>
        <taxon>Bacteria</taxon>
        <taxon>Bacillati</taxon>
        <taxon>Actinomycetota</taxon>
        <taxon>Actinomycetes</taxon>
        <taxon>Streptosporangiales</taxon>
        <taxon>Thermomonosporaceae</taxon>
        <taxon>Actinomadura</taxon>
    </lineage>
</organism>
<dbReference type="PANTHER" id="PTHR30383">
    <property type="entry name" value="THIOESTERASE 1/PROTEASE 1/LYSOPHOSPHOLIPASE L1"/>
    <property type="match status" value="1"/>
</dbReference>
<name>A0A7D3VSU7_ACTVE</name>
<keyword evidence="3" id="KW-0378">Hydrolase</keyword>
<evidence type="ECO:0000313" key="4">
    <source>
        <dbReference type="Proteomes" id="UP000501240"/>
    </source>
</evidence>
<reference evidence="3 4" key="1">
    <citation type="submission" date="2020-05" db="EMBL/GenBank/DDBJ databases">
        <title>Actinomadura verrucosospora NRRL-B18236 (PFL_A860) Genome sequencing and assembly.</title>
        <authorList>
            <person name="Samborskyy M."/>
        </authorList>
    </citation>
    <scope>NUCLEOTIDE SEQUENCE [LARGE SCALE GENOMIC DNA]</scope>
    <source>
        <strain evidence="3 4">NRRL:B18236</strain>
    </source>
</reference>
<sequence>MKRPFDLARVPGSLALLPLAPVLVVQGWRTVRRTPRLDPASGAEHGLVPAPGDGRGTGAAAGGPDPGAVFRLVVVGESTAVGVGAAEHARALPGFLAEALAARLGRAVAWSVTGQNGATARVTARLARGAAGEHGPADLVVATVGINDLIRRRSLRHWAADVADLVAVLRGGYGDAAVLVAGMPPVHRFPALPRPLRTVLGARARSMDRITREAARAGGAVHVPMDEAMARDRRLFAADGFHPSADGYRTWADDLARALDTDAAAGAATGAGAAKGAVR</sequence>
<evidence type="ECO:0000313" key="3">
    <source>
        <dbReference type="EMBL" id="QKG22275.1"/>
    </source>
</evidence>
<protein>
    <submittedName>
        <fullName evidence="3">GDSL-like lipase/acylhydrolase domain protein</fullName>
    </submittedName>
</protein>
<dbReference type="Pfam" id="PF13472">
    <property type="entry name" value="Lipase_GDSL_2"/>
    <property type="match status" value="1"/>
</dbReference>
<dbReference type="CDD" id="cd01836">
    <property type="entry name" value="FeeA_FeeB_like"/>
    <property type="match status" value="1"/>
</dbReference>
<feature type="region of interest" description="Disordered" evidence="1">
    <location>
        <begin position="36"/>
        <end position="61"/>
    </location>
</feature>
<evidence type="ECO:0000259" key="2">
    <source>
        <dbReference type="Pfam" id="PF13472"/>
    </source>
</evidence>
<dbReference type="RefSeq" id="WP_173096423.1">
    <property type="nucleotide sequence ID" value="NZ_CP053892.1"/>
</dbReference>
<dbReference type="PANTHER" id="PTHR30383:SF24">
    <property type="entry name" value="THIOESTERASE 1_PROTEASE 1_LYSOPHOSPHOLIPASE L1"/>
    <property type="match status" value="1"/>
</dbReference>
<dbReference type="Proteomes" id="UP000501240">
    <property type="component" value="Chromosome"/>
</dbReference>
<evidence type="ECO:0000256" key="1">
    <source>
        <dbReference type="SAM" id="MobiDB-lite"/>
    </source>
</evidence>
<proteinExistence type="predicted"/>
<dbReference type="InterPro" id="IPR013830">
    <property type="entry name" value="SGNH_hydro"/>
</dbReference>
<dbReference type="InterPro" id="IPR051532">
    <property type="entry name" value="Ester_Hydrolysis_Enzymes"/>
</dbReference>
<dbReference type="GO" id="GO:0004622">
    <property type="term" value="F:phosphatidylcholine lysophospholipase activity"/>
    <property type="evidence" value="ECO:0007669"/>
    <property type="project" value="TreeGrafter"/>
</dbReference>
<gene>
    <name evidence="3" type="ORF">ACTIVE_3913</name>
</gene>
<dbReference type="InterPro" id="IPR036514">
    <property type="entry name" value="SGNH_hydro_sf"/>
</dbReference>